<dbReference type="Pfam" id="PF03965">
    <property type="entry name" value="Penicillinase_R"/>
    <property type="match status" value="1"/>
</dbReference>
<evidence type="ECO:0000313" key="5">
    <source>
        <dbReference type="EMBL" id="SEJ07859.1"/>
    </source>
</evidence>
<evidence type="ECO:0000256" key="1">
    <source>
        <dbReference type="ARBA" id="ARBA00011046"/>
    </source>
</evidence>
<dbReference type="InterPro" id="IPR005650">
    <property type="entry name" value="BlaI_family"/>
</dbReference>
<reference evidence="6" key="1">
    <citation type="submission" date="2016-10" db="EMBL/GenBank/DDBJ databases">
        <authorList>
            <person name="Varghese N."/>
            <person name="Submissions S."/>
        </authorList>
    </citation>
    <scope>NUCLEOTIDE SEQUENCE [LARGE SCALE GENOMIC DNA]</scope>
    <source>
        <strain evidence="6">IBRC-M 10761</strain>
    </source>
</reference>
<evidence type="ECO:0000256" key="3">
    <source>
        <dbReference type="ARBA" id="ARBA00023125"/>
    </source>
</evidence>
<dbReference type="OrthoDB" id="1098508at2"/>
<sequence length="124" mass="14263">MESLTTNEEQVMAIIWSLEKALVRDVLNAYPAPKPPYTTLASIMKQLEKKGFLDHRTYGTTHEYYPLVSKTAYQNRSFNQLVTNYFEGSAKNVLSFMVKEKKLSGKDLEDLEKLVETLKNQHTS</sequence>
<keyword evidence="2" id="KW-0805">Transcription regulation</keyword>
<evidence type="ECO:0000313" key="6">
    <source>
        <dbReference type="Proteomes" id="UP000199403"/>
    </source>
</evidence>
<dbReference type="RefSeq" id="WP_092170963.1">
    <property type="nucleotide sequence ID" value="NZ_FNZH01000002.1"/>
</dbReference>
<dbReference type="EMBL" id="FNZH01000002">
    <property type="protein sequence ID" value="SEJ07859.1"/>
    <property type="molecule type" value="Genomic_DNA"/>
</dbReference>
<dbReference type="PIRSF" id="PIRSF019455">
    <property type="entry name" value="CopR_AtkY"/>
    <property type="match status" value="1"/>
</dbReference>
<dbReference type="GO" id="GO:0045892">
    <property type="term" value="P:negative regulation of DNA-templated transcription"/>
    <property type="evidence" value="ECO:0007669"/>
    <property type="project" value="InterPro"/>
</dbReference>
<dbReference type="Proteomes" id="UP000199403">
    <property type="component" value="Unassembled WGS sequence"/>
</dbReference>
<protein>
    <submittedName>
        <fullName evidence="5">Predicted transcriptional regulator</fullName>
    </submittedName>
</protein>
<keyword evidence="6" id="KW-1185">Reference proteome</keyword>
<evidence type="ECO:0000256" key="2">
    <source>
        <dbReference type="ARBA" id="ARBA00023015"/>
    </source>
</evidence>
<dbReference type="AlphaFoldDB" id="A0A1H6VTA1"/>
<dbReference type="InterPro" id="IPR036388">
    <property type="entry name" value="WH-like_DNA-bd_sf"/>
</dbReference>
<dbReference type="STRING" id="1416801.SAMN05192553_102276"/>
<dbReference type="SUPFAM" id="SSF46785">
    <property type="entry name" value="Winged helix' DNA-binding domain"/>
    <property type="match status" value="1"/>
</dbReference>
<comment type="similarity">
    <text evidence="1">Belongs to the BlaI transcriptional regulatory family.</text>
</comment>
<dbReference type="Gene3D" id="1.10.4040.10">
    <property type="entry name" value="Penicillinase repressor domain"/>
    <property type="match status" value="1"/>
</dbReference>
<name>A0A1H6VTA1_9BACT</name>
<evidence type="ECO:0000256" key="4">
    <source>
        <dbReference type="ARBA" id="ARBA00023163"/>
    </source>
</evidence>
<dbReference type="Gene3D" id="1.10.10.10">
    <property type="entry name" value="Winged helix-like DNA-binding domain superfamily/Winged helix DNA-binding domain"/>
    <property type="match status" value="1"/>
</dbReference>
<gene>
    <name evidence="5" type="ORF">SAMN05192553_102276</name>
</gene>
<proteinExistence type="inferred from homology"/>
<dbReference type="GO" id="GO:0003677">
    <property type="term" value="F:DNA binding"/>
    <property type="evidence" value="ECO:0007669"/>
    <property type="project" value="UniProtKB-KW"/>
</dbReference>
<organism evidence="5 6">
    <name type="scientific">Cyclobacterium xiamenense</name>
    <dbReference type="NCBI Taxonomy" id="1297121"/>
    <lineage>
        <taxon>Bacteria</taxon>
        <taxon>Pseudomonadati</taxon>
        <taxon>Bacteroidota</taxon>
        <taxon>Cytophagia</taxon>
        <taxon>Cytophagales</taxon>
        <taxon>Cyclobacteriaceae</taxon>
        <taxon>Cyclobacterium</taxon>
    </lineage>
</organism>
<keyword evidence="3" id="KW-0238">DNA-binding</keyword>
<dbReference type="InterPro" id="IPR036390">
    <property type="entry name" value="WH_DNA-bd_sf"/>
</dbReference>
<accession>A0A1H6VTA1</accession>
<keyword evidence="4" id="KW-0804">Transcription</keyword>